<dbReference type="Gene3D" id="3.90.870.10">
    <property type="entry name" value="DHBP synthase"/>
    <property type="match status" value="1"/>
</dbReference>
<evidence type="ECO:0000256" key="7">
    <source>
        <dbReference type="ARBA" id="ARBA00022694"/>
    </source>
</evidence>
<evidence type="ECO:0000256" key="6">
    <source>
        <dbReference type="ARBA" id="ARBA00022679"/>
    </source>
</evidence>
<dbReference type="Pfam" id="PF01300">
    <property type="entry name" value="Sua5_yciO_yrdC"/>
    <property type="match status" value="1"/>
</dbReference>
<dbReference type="PANTHER" id="PTHR17490:SF16">
    <property type="entry name" value="THREONYLCARBAMOYL-AMP SYNTHASE"/>
    <property type="match status" value="1"/>
</dbReference>
<comment type="similarity">
    <text evidence="2 13">Belongs to the SUA5 family.</text>
</comment>
<organism evidence="16 17">
    <name type="scientific">Candidatus Kapaibacterium thiocyanatum</name>
    <dbReference type="NCBI Taxonomy" id="1895771"/>
    <lineage>
        <taxon>Bacteria</taxon>
        <taxon>Pseudomonadati</taxon>
        <taxon>Candidatus Kapaibacteriota</taxon>
        <taxon>Candidatus Kapaibacteriia</taxon>
        <taxon>Candidatus Kapaibacteriales</taxon>
        <taxon>Candidatus Kapaibacteriaceae</taxon>
        <taxon>Candidatus Kapaibacterium</taxon>
    </lineage>
</organism>
<reference evidence="16 17" key="1">
    <citation type="submission" date="2016-09" db="EMBL/GenBank/DDBJ databases">
        <title>Genome-resolved meta-omics ties microbial dynamics to process performance in biotechnology for thiocyanate degradation.</title>
        <authorList>
            <person name="Kantor R.S."/>
            <person name="Huddy R.J."/>
            <person name="Iyer R."/>
            <person name="Thomas B.C."/>
            <person name="Brown C.T."/>
            <person name="Anantharaman K."/>
            <person name="Tringe S."/>
            <person name="Hettich R.L."/>
            <person name="Harrison S.T."/>
            <person name="Banfield J.F."/>
        </authorList>
    </citation>
    <scope>NUCLEOTIDE SEQUENCE [LARGE SCALE GENOMIC DNA]</scope>
    <source>
        <strain evidence="16">59-99</strain>
    </source>
</reference>
<comment type="subcellular location">
    <subcellularLocation>
        <location evidence="1 13">Cytoplasm</location>
    </subcellularLocation>
</comment>
<keyword evidence="7 13" id="KW-0819">tRNA processing</keyword>
<dbReference type="GO" id="GO:0006450">
    <property type="term" value="P:regulation of translational fidelity"/>
    <property type="evidence" value="ECO:0007669"/>
    <property type="project" value="TreeGrafter"/>
</dbReference>
<evidence type="ECO:0000256" key="9">
    <source>
        <dbReference type="ARBA" id="ARBA00022741"/>
    </source>
</evidence>
<comment type="catalytic activity">
    <reaction evidence="12 13">
        <text>L-threonine + hydrogencarbonate + ATP = L-threonylcarbamoyladenylate + diphosphate + H2O</text>
        <dbReference type="Rhea" id="RHEA:36407"/>
        <dbReference type="ChEBI" id="CHEBI:15377"/>
        <dbReference type="ChEBI" id="CHEBI:17544"/>
        <dbReference type="ChEBI" id="CHEBI:30616"/>
        <dbReference type="ChEBI" id="CHEBI:33019"/>
        <dbReference type="ChEBI" id="CHEBI:57926"/>
        <dbReference type="ChEBI" id="CHEBI:73682"/>
        <dbReference type="EC" id="2.7.7.87"/>
    </reaction>
</comment>
<dbReference type="PIRSF" id="PIRSF004930">
    <property type="entry name" value="Tln_factor_SUA5"/>
    <property type="match status" value="1"/>
</dbReference>
<feature type="binding site" evidence="14">
    <location>
        <position position="127"/>
    </location>
    <ligand>
        <name>L-threonine</name>
        <dbReference type="ChEBI" id="CHEBI:57926"/>
    </ligand>
</feature>
<feature type="binding site" evidence="14">
    <location>
        <position position="157"/>
    </location>
    <ligand>
        <name>ATP</name>
        <dbReference type="ChEBI" id="CHEBI:30616"/>
    </ligand>
</feature>
<evidence type="ECO:0000313" key="17">
    <source>
        <dbReference type="Proteomes" id="UP000184233"/>
    </source>
</evidence>
<dbReference type="GO" id="GO:0005737">
    <property type="term" value="C:cytoplasm"/>
    <property type="evidence" value="ECO:0007669"/>
    <property type="project" value="UniProtKB-SubCell"/>
</dbReference>
<feature type="domain" description="YrdC-like" evidence="15">
    <location>
        <begin position="13"/>
        <end position="205"/>
    </location>
</feature>
<feature type="binding site" evidence="14">
    <location>
        <position position="201"/>
    </location>
    <ligand>
        <name>ATP</name>
        <dbReference type="ChEBI" id="CHEBI:30616"/>
    </ligand>
</feature>
<dbReference type="InterPro" id="IPR005145">
    <property type="entry name" value="Sua5_C"/>
</dbReference>
<dbReference type="EMBL" id="MKVH01000024">
    <property type="protein sequence ID" value="OJX56916.1"/>
    <property type="molecule type" value="Genomic_DNA"/>
</dbReference>
<feature type="binding site" evidence="14">
    <location>
        <position position="35"/>
    </location>
    <ligand>
        <name>L-threonine</name>
        <dbReference type="ChEBI" id="CHEBI:57926"/>
    </ligand>
</feature>
<evidence type="ECO:0000256" key="14">
    <source>
        <dbReference type="PIRSR" id="PIRSR004930-1"/>
    </source>
</evidence>
<dbReference type="GO" id="GO:0005524">
    <property type="term" value="F:ATP binding"/>
    <property type="evidence" value="ECO:0007669"/>
    <property type="project" value="UniProtKB-UniRule"/>
</dbReference>
<feature type="binding site" evidence="14">
    <location>
        <position position="238"/>
    </location>
    <ligand>
        <name>ATP</name>
        <dbReference type="ChEBI" id="CHEBI:30616"/>
    </ligand>
</feature>
<dbReference type="GO" id="GO:0003725">
    <property type="term" value="F:double-stranded RNA binding"/>
    <property type="evidence" value="ECO:0007669"/>
    <property type="project" value="UniProtKB-UniRule"/>
</dbReference>
<feature type="binding site" evidence="14">
    <location>
        <position position="187"/>
    </location>
    <ligand>
        <name>L-threonine</name>
        <dbReference type="ChEBI" id="CHEBI:57926"/>
    </ligand>
</feature>
<keyword evidence="6 13" id="KW-0808">Transferase</keyword>
<evidence type="ECO:0000256" key="2">
    <source>
        <dbReference type="ARBA" id="ARBA00007663"/>
    </source>
</evidence>
<dbReference type="EC" id="2.7.7.87" evidence="3 13"/>
<protein>
    <recommendedName>
        <fullName evidence="4 13">Threonylcarbamoyl-AMP synthase</fullName>
        <shortName evidence="13">TC-AMP synthase</shortName>
        <ecNumber evidence="3 13">2.7.7.87</ecNumber>
    </recommendedName>
    <alternativeName>
        <fullName evidence="11 13">L-threonylcarbamoyladenylate synthase</fullName>
    </alternativeName>
</protein>
<comment type="function">
    <text evidence="13">Required for the formation of a threonylcarbamoyl group on adenosine at position 37 (t(6)A37) in tRNAs that read codons beginning with adenine.</text>
</comment>
<dbReference type="InterPro" id="IPR010923">
    <property type="entry name" value="T(6)A37_SUA5"/>
</dbReference>
<dbReference type="Pfam" id="PF03481">
    <property type="entry name" value="Sua5_C"/>
    <property type="match status" value="1"/>
</dbReference>
<keyword evidence="8 13" id="KW-0548">Nucleotidyltransferase</keyword>
<evidence type="ECO:0000256" key="4">
    <source>
        <dbReference type="ARBA" id="ARBA00015492"/>
    </source>
</evidence>
<dbReference type="FunFam" id="3.90.870.10:FF:000009">
    <property type="entry name" value="Threonylcarbamoyl-AMP synthase, putative"/>
    <property type="match status" value="1"/>
</dbReference>
<dbReference type="PANTHER" id="PTHR17490">
    <property type="entry name" value="SUA5"/>
    <property type="match status" value="1"/>
</dbReference>
<evidence type="ECO:0000313" key="16">
    <source>
        <dbReference type="EMBL" id="OJX56916.1"/>
    </source>
</evidence>
<dbReference type="InterPro" id="IPR050156">
    <property type="entry name" value="TC-AMP_synthase_SUA5"/>
</dbReference>
<dbReference type="PROSITE" id="PS51163">
    <property type="entry name" value="YRDC"/>
    <property type="match status" value="1"/>
</dbReference>
<dbReference type="Gene3D" id="3.40.50.11030">
    <property type="entry name" value="Threonylcarbamoyl-AMP synthase, C-terminal domain"/>
    <property type="match status" value="1"/>
</dbReference>
<evidence type="ECO:0000256" key="12">
    <source>
        <dbReference type="ARBA" id="ARBA00048366"/>
    </source>
</evidence>
<evidence type="ECO:0000256" key="8">
    <source>
        <dbReference type="ARBA" id="ARBA00022695"/>
    </source>
</evidence>
<feature type="binding site" evidence="14">
    <location>
        <position position="123"/>
    </location>
    <ligand>
        <name>ATP</name>
        <dbReference type="ChEBI" id="CHEBI:30616"/>
    </ligand>
</feature>
<evidence type="ECO:0000256" key="5">
    <source>
        <dbReference type="ARBA" id="ARBA00022490"/>
    </source>
</evidence>
<dbReference type="InterPro" id="IPR006070">
    <property type="entry name" value="Sua5-like_dom"/>
</dbReference>
<keyword evidence="9 13" id="KW-0547">Nucleotide-binding</keyword>
<feature type="binding site" evidence="14">
    <location>
        <position position="149"/>
    </location>
    <ligand>
        <name>ATP</name>
        <dbReference type="ChEBI" id="CHEBI:30616"/>
    </ligand>
</feature>
<proteinExistence type="inferred from homology"/>
<gene>
    <name evidence="16" type="ORF">BGO89_10355</name>
</gene>
<keyword evidence="5 13" id="KW-0963">Cytoplasm</keyword>
<evidence type="ECO:0000256" key="10">
    <source>
        <dbReference type="ARBA" id="ARBA00022840"/>
    </source>
</evidence>
<accession>A0A1M3KWV0</accession>
<dbReference type="GO" id="GO:0000049">
    <property type="term" value="F:tRNA binding"/>
    <property type="evidence" value="ECO:0007669"/>
    <property type="project" value="TreeGrafter"/>
</dbReference>
<dbReference type="SUPFAM" id="SSF55821">
    <property type="entry name" value="YrdC/RibB"/>
    <property type="match status" value="1"/>
</dbReference>
<dbReference type="Proteomes" id="UP000184233">
    <property type="component" value="Unassembled WGS sequence"/>
</dbReference>
<sequence>MTTDILDALSDPDGAVRRAGELLRGGQLVAIPTETVYGLAARIDDTEALGRIFRVKGRPQDNPLIVHCSAREQVDEVVDWSVVDTADRTIVERLMEAFWPGPLTLVLPRTAVVDAIVSAGLDTVAVRIPGLDITRRIIEEAGMPLAAPSANRSGRPSPTTAEHVMDDLQATIAAVVDGGPCQEGLESTVVRVVGGRIVVLRPGSVTRVQLHEVSGAAVVDPERVDDTAHSPGTRYRHYAPVASMILVDSVDEIGTSYVNVASAGDGTEPLRIVMLATSDPGLPGIEWRPLLPSTLFAELRRADRLHVEKIIVLCDEAVRRNEALMNRLRKAAEPTHGTSETK</sequence>
<dbReference type="InterPro" id="IPR038385">
    <property type="entry name" value="Sua5/YwlC_C"/>
</dbReference>
<evidence type="ECO:0000256" key="3">
    <source>
        <dbReference type="ARBA" id="ARBA00012584"/>
    </source>
</evidence>
<keyword evidence="10 13" id="KW-0067">ATP-binding</keyword>
<feature type="binding site" evidence="14">
    <location>
        <position position="62"/>
    </location>
    <ligand>
        <name>ATP</name>
        <dbReference type="ChEBI" id="CHEBI:30616"/>
    </ligand>
</feature>
<dbReference type="InterPro" id="IPR017945">
    <property type="entry name" value="DHBP_synth_RibB-like_a/b_dom"/>
</dbReference>
<dbReference type="NCBIfam" id="TIGR00057">
    <property type="entry name" value="L-threonylcarbamoyladenylate synthase"/>
    <property type="match status" value="1"/>
</dbReference>
<feature type="binding site" evidence="14">
    <location>
        <position position="147"/>
    </location>
    <ligand>
        <name>L-threonine</name>
        <dbReference type="ChEBI" id="CHEBI:57926"/>
    </ligand>
</feature>
<dbReference type="AlphaFoldDB" id="A0A1M3KWV0"/>
<feature type="binding site" evidence="14">
    <location>
        <position position="67"/>
    </location>
    <ligand>
        <name>L-threonine</name>
        <dbReference type="ChEBI" id="CHEBI:57926"/>
    </ligand>
</feature>
<comment type="caution">
    <text evidence="16">The sequence shown here is derived from an EMBL/GenBank/DDBJ whole genome shotgun (WGS) entry which is preliminary data.</text>
</comment>
<evidence type="ECO:0000259" key="15">
    <source>
        <dbReference type="PROSITE" id="PS51163"/>
    </source>
</evidence>
<dbReference type="GO" id="GO:0061710">
    <property type="term" value="F:L-threonylcarbamoyladenylate synthase"/>
    <property type="evidence" value="ECO:0007669"/>
    <property type="project" value="UniProtKB-EC"/>
</dbReference>
<dbReference type="STRING" id="1895771.BGO89_10355"/>
<dbReference type="GO" id="GO:0008033">
    <property type="term" value="P:tRNA processing"/>
    <property type="evidence" value="ECO:0007669"/>
    <property type="project" value="UniProtKB-KW"/>
</dbReference>
<name>A0A1M3KWV0_9BACT</name>
<evidence type="ECO:0000256" key="13">
    <source>
        <dbReference type="PIRNR" id="PIRNR004930"/>
    </source>
</evidence>
<evidence type="ECO:0000256" key="1">
    <source>
        <dbReference type="ARBA" id="ARBA00004496"/>
    </source>
</evidence>
<feature type="binding site" evidence="14">
    <location>
        <position position="58"/>
    </location>
    <ligand>
        <name>ATP</name>
        <dbReference type="ChEBI" id="CHEBI:30616"/>
    </ligand>
</feature>
<evidence type="ECO:0000256" key="11">
    <source>
        <dbReference type="ARBA" id="ARBA00029774"/>
    </source>
</evidence>